<keyword evidence="2 3" id="KW-0802">TPR repeat</keyword>
<evidence type="ECO:0000256" key="2">
    <source>
        <dbReference type="ARBA" id="ARBA00022803"/>
    </source>
</evidence>
<feature type="repeat" description="TPR" evidence="3">
    <location>
        <begin position="779"/>
        <end position="812"/>
    </location>
</feature>
<evidence type="ECO:0000313" key="6">
    <source>
        <dbReference type="RefSeq" id="XP_014672361.1"/>
    </source>
</evidence>
<dbReference type="Pfam" id="PF13181">
    <property type="entry name" value="TPR_8"/>
    <property type="match status" value="1"/>
</dbReference>
<dbReference type="PANTHER" id="PTHR44314:SF1">
    <property type="entry name" value="CILIA- AND FLAGELLA-ASSOCIATED PROTEIN 70"/>
    <property type="match status" value="1"/>
</dbReference>
<dbReference type="RefSeq" id="XP_014672361.1">
    <property type="nucleotide sequence ID" value="XM_014816875.1"/>
</dbReference>
<dbReference type="InterPro" id="IPR052628">
    <property type="entry name" value="CFAP70"/>
</dbReference>
<dbReference type="SUPFAM" id="SSF48452">
    <property type="entry name" value="TPR-like"/>
    <property type="match status" value="1"/>
</dbReference>
<reference evidence="6" key="1">
    <citation type="submission" date="2025-08" db="UniProtKB">
        <authorList>
            <consortium name="RefSeq"/>
        </authorList>
    </citation>
    <scope>IDENTIFICATION</scope>
</reference>
<evidence type="ECO:0000256" key="3">
    <source>
        <dbReference type="PROSITE-ProRule" id="PRU00339"/>
    </source>
</evidence>
<dbReference type="Gene3D" id="1.25.40.10">
    <property type="entry name" value="Tetratricopeptide repeat domain"/>
    <property type="match status" value="2"/>
</dbReference>
<evidence type="ECO:0000256" key="4">
    <source>
        <dbReference type="SAM" id="MobiDB-lite"/>
    </source>
</evidence>
<keyword evidence="1" id="KW-0677">Repeat</keyword>
<sequence length="867" mass="96689">MKRWSHITVLESFPKEKKQKEEKITSLYYCTIDLLPLLQGESTLSLCKTLLAVNGSDESTLENNQHSKPEVDVTVSVRRSPLTKEHVNCNILSVTLESCYSMPATWSPDQNLTYIISLPVPTSAEKEQGIALPGGVLYSSSENVADSRQLHWCCSSVDLGNPKAIHDRLLPAEIRECDLVDFKGEEGAVFRKAAERPRVTWNMLRRCYLDEDAASSFQAKISKGRFWPVEITRALKASLNATSTAKVKKENEDQSMYHGLIYVNLSPLLYPGVNKVRGAFRIHPYSESACCEKTKRAPLAMPAIGHGMSDEMKNSSSTINPKKLGKDAKRGASKMEIPVPEEDATLSNQVAGKEFEDANAYVVMEFSLERSLVPKSTVEELSESVSDYIKPRSPFPKVQNGAEKAVSAYQAEIIKVATIVLDEIGKIDNESGDSTGQRRLKLMHELNASGKYFTFKERLKYVIVNIVREKYFRVSIFKDKAEMQNFLSDLYVYLVDRMHNALNSVVGPESEAAPVPQFTSTILQLRHFAKEAESLNNMEAAGTYYLEIIARDKTNIGSWLNYGSFWLLAGDMTKAEECFKECLQINQSNVPSLLLTGLVHAMQEKYQAAERFFELAISVDPQNVLAWTILGLYHESIGNDIGFERAYSEANRLTSDCRHALSNGTRNDTPDKLSSQPSKDSVSTIVEGADSPDLQPDKKALPMPAQPETSIFLEAAHFLLDANVLPFAERALAKMVVAGNLGHSSDYLKLLAKLYYMKGNYKEAESVVQSALEQEFQNAELWALVGHIKQKLGDMAKAIENYERALSFAAQATADSHYLHAVYMKLGDICLSMNKFESAKHTYLLACKSSPSCYSWLGVGKACYRLI</sequence>
<dbReference type="Proteomes" id="UP000695022">
    <property type="component" value="Unplaced"/>
</dbReference>
<organism evidence="5 6">
    <name type="scientific">Priapulus caudatus</name>
    <name type="common">Priapulid worm</name>
    <dbReference type="NCBI Taxonomy" id="37621"/>
    <lineage>
        <taxon>Eukaryota</taxon>
        <taxon>Metazoa</taxon>
        <taxon>Ecdysozoa</taxon>
        <taxon>Scalidophora</taxon>
        <taxon>Priapulida</taxon>
        <taxon>Priapulimorpha</taxon>
        <taxon>Priapulimorphida</taxon>
        <taxon>Priapulidae</taxon>
        <taxon>Priapulus</taxon>
    </lineage>
</organism>
<dbReference type="GeneID" id="106812878"/>
<dbReference type="PANTHER" id="PTHR44314">
    <property type="entry name" value="CILIA- AND FLAGELLA-ASSOCIATED PROTEIN 70"/>
    <property type="match status" value="1"/>
</dbReference>
<feature type="repeat" description="TPR" evidence="3">
    <location>
        <begin position="590"/>
        <end position="623"/>
    </location>
</feature>
<feature type="compositionally biased region" description="Polar residues" evidence="4">
    <location>
        <begin position="662"/>
        <end position="684"/>
    </location>
</feature>
<feature type="region of interest" description="Disordered" evidence="4">
    <location>
        <begin position="306"/>
        <end position="332"/>
    </location>
</feature>
<accession>A0ABM1EJJ0</accession>
<gene>
    <name evidence="6" type="primary">LOC106812878</name>
</gene>
<dbReference type="InterPro" id="IPR011990">
    <property type="entry name" value="TPR-like_helical_dom_sf"/>
</dbReference>
<dbReference type="SMART" id="SM00028">
    <property type="entry name" value="TPR"/>
    <property type="match status" value="6"/>
</dbReference>
<feature type="region of interest" description="Disordered" evidence="4">
    <location>
        <begin position="661"/>
        <end position="701"/>
    </location>
</feature>
<evidence type="ECO:0000313" key="5">
    <source>
        <dbReference type="Proteomes" id="UP000695022"/>
    </source>
</evidence>
<name>A0ABM1EJJ0_PRICU</name>
<evidence type="ECO:0000256" key="1">
    <source>
        <dbReference type="ARBA" id="ARBA00022737"/>
    </source>
</evidence>
<dbReference type="Pfam" id="PF07720">
    <property type="entry name" value="TPR_3"/>
    <property type="match status" value="1"/>
</dbReference>
<proteinExistence type="predicted"/>
<protein>
    <submittedName>
        <fullName evidence="6">Cilia- and flagella-associated protein 70-like</fullName>
    </submittedName>
</protein>
<dbReference type="InterPro" id="IPR011716">
    <property type="entry name" value="TPR-3"/>
</dbReference>
<dbReference type="Pfam" id="PF13424">
    <property type="entry name" value="TPR_12"/>
    <property type="match status" value="1"/>
</dbReference>
<keyword evidence="5" id="KW-1185">Reference proteome</keyword>
<dbReference type="InterPro" id="IPR019734">
    <property type="entry name" value="TPR_rpt"/>
</dbReference>
<feature type="repeat" description="TPR" evidence="3">
    <location>
        <begin position="556"/>
        <end position="589"/>
    </location>
</feature>
<dbReference type="PROSITE" id="PS50005">
    <property type="entry name" value="TPR"/>
    <property type="match status" value="3"/>
</dbReference>